<evidence type="ECO:0000313" key="10">
    <source>
        <dbReference type="Proteomes" id="UP000021816"/>
    </source>
</evidence>
<keyword evidence="2 6" id="KW-0349">Heme</keyword>
<dbReference type="EMBL" id="JEMX01000002">
    <property type="protein sequence ID" value="EXI83308.1"/>
    <property type="molecule type" value="Genomic_DNA"/>
</dbReference>
<dbReference type="Proteomes" id="UP000021816">
    <property type="component" value="Unassembled WGS sequence"/>
</dbReference>
<evidence type="ECO:0000256" key="2">
    <source>
        <dbReference type="ARBA" id="ARBA00022617"/>
    </source>
</evidence>
<feature type="binding site" description="axial binding residue" evidence="6">
    <location>
        <position position="38"/>
    </location>
    <ligand>
        <name>heme c</name>
        <dbReference type="ChEBI" id="CHEBI:61717"/>
    </ligand>
    <ligandPart>
        <name>Fe</name>
        <dbReference type="ChEBI" id="CHEBI:18248"/>
    </ligandPart>
</feature>
<keyword evidence="4" id="KW-0249">Electron transport</keyword>
<dbReference type="InterPro" id="IPR002324">
    <property type="entry name" value="Cyt_c_ID"/>
</dbReference>
<dbReference type="Pfam" id="PF00034">
    <property type="entry name" value="Cytochrom_C"/>
    <property type="match status" value="1"/>
</dbReference>
<feature type="domain" description="Cytochrome c" evidence="8">
    <location>
        <begin position="20"/>
        <end position="102"/>
    </location>
</feature>
<dbReference type="Gene3D" id="1.10.760.10">
    <property type="entry name" value="Cytochrome c-like domain"/>
    <property type="match status" value="1"/>
</dbReference>
<dbReference type="GO" id="GO:0009055">
    <property type="term" value="F:electron transfer activity"/>
    <property type="evidence" value="ECO:0007669"/>
    <property type="project" value="InterPro"/>
</dbReference>
<reference evidence="9 10" key="1">
    <citation type="submission" date="2014-02" db="EMBL/GenBank/DDBJ databases">
        <title>Expanding our view of genomic diversity in Candidatus Accumulibacter clades.</title>
        <authorList>
            <person name="Skennerton C.T."/>
            <person name="Barr J.J."/>
            <person name="Slater F.R."/>
            <person name="Bond P.L."/>
            <person name="Tyson G.W."/>
        </authorList>
    </citation>
    <scope>NUCLEOTIDE SEQUENCE [LARGE SCALE GENOMIC DNA]</scope>
    <source>
        <strain evidence="10">BA-92</strain>
    </source>
</reference>
<evidence type="ECO:0000256" key="7">
    <source>
        <dbReference type="SAM" id="SignalP"/>
    </source>
</evidence>
<sequence length="102" mass="10798">MKAIYLSLLAAAGVMSAGVVQAEDAAALAKSKNCLTCHQVDKKVVGPSYKDVANKYTAKDEAMLAEKIIKGGKGNWGPVPMPPNKVTPEEANTLAKWILSLK</sequence>
<dbReference type="STRING" id="1454003.AW10_00044"/>
<comment type="caution">
    <text evidence="9">The sequence shown here is derived from an EMBL/GenBank/DDBJ whole genome shotgun (WGS) entry which is preliminary data.</text>
</comment>
<evidence type="ECO:0000256" key="5">
    <source>
        <dbReference type="ARBA" id="ARBA00023004"/>
    </source>
</evidence>
<evidence type="ECO:0000259" key="8">
    <source>
        <dbReference type="PROSITE" id="PS51007"/>
    </source>
</evidence>
<dbReference type="PATRIC" id="fig|1454003.3.peg.45"/>
<proteinExistence type="predicted"/>
<keyword evidence="3 6" id="KW-0479">Metal-binding</keyword>
<dbReference type="GO" id="GO:0005506">
    <property type="term" value="F:iron ion binding"/>
    <property type="evidence" value="ECO:0007669"/>
    <property type="project" value="InterPro"/>
</dbReference>
<keyword evidence="5 6" id="KW-0408">Iron</keyword>
<keyword evidence="7" id="KW-0732">Signal</keyword>
<name>A0A011NKK4_9PROT</name>
<dbReference type="SUPFAM" id="SSF46626">
    <property type="entry name" value="Cytochrome c"/>
    <property type="match status" value="1"/>
</dbReference>
<keyword evidence="1" id="KW-0813">Transport</keyword>
<dbReference type="InterPro" id="IPR009056">
    <property type="entry name" value="Cyt_c-like_dom"/>
</dbReference>
<evidence type="ECO:0000256" key="1">
    <source>
        <dbReference type="ARBA" id="ARBA00022448"/>
    </source>
</evidence>
<dbReference type="GO" id="GO:0020037">
    <property type="term" value="F:heme binding"/>
    <property type="evidence" value="ECO:0007669"/>
    <property type="project" value="InterPro"/>
</dbReference>
<comment type="PTM">
    <text evidence="6">Binds 1 heme c group covalently per subunit.</text>
</comment>
<protein>
    <submittedName>
        <fullName evidence="9">Cytochrome c551</fullName>
    </submittedName>
</protein>
<feature type="binding site" description="covalent" evidence="6">
    <location>
        <position position="34"/>
    </location>
    <ligand>
        <name>heme c</name>
        <dbReference type="ChEBI" id="CHEBI:61717"/>
    </ligand>
</feature>
<feature type="signal peptide" evidence="7">
    <location>
        <begin position="1"/>
        <end position="22"/>
    </location>
</feature>
<feature type="binding site" description="covalent" evidence="6">
    <location>
        <position position="81"/>
    </location>
    <ligand>
        <name>heme c</name>
        <dbReference type="ChEBI" id="CHEBI:61717"/>
    </ligand>
</feature>
<accession>A0A011NKK4</accession>
<feature type="chain" id="PRO_5001462421" evidence="7">
    <location>
        <begin position="23"/>
        <end position="102"/>
    </location>
</feature>
<evidence type="ECO:0000256" key="6">
    <source>
        <dbReference type="PIRSR" id="PIRSR602324-1"/>
    </source>
</evidence>
<evidence type="ECO:0000313" key="9">
    <source>
        <dbReference type="EMBL" id="EXI83308.1"/>
    </source>
</evidence>
<evidence type="ECO:0000256" key="4">
    <source>
        <dbReference type="ARBA" id="ARBA00022982"/>
    </source>
</evidence>
<gene>
    <name evidence="9" type="primary">nirM</name>
    <name evidence="9" type="ORF">AW10_00044</name>
</gene>
<organism evidence="9 10">
    <name type="scientific">Candidatus Accumulibacter appositus</name>
    <dbReference type="NCBI Taxonomy" id="1454003"/>
    <lineage>
        <taxon>Bacteria</taxon>
        <taxon>Pseudomonadati</taxon>
        <taxon>Pseudomonadota</taxon>
        <taxon>Betaproteobacteria</taxon>
        <taxon>Candidatus Accumulibacter</taxon>
    </lineage>
</organism>
<dbReference type="InterPro" id="IPR036909">
    <property type="entry name" value="Cyt_c-like_dom_sf"/>
</dbReference>
<dbReference type="PROSITE" id="PS51007">
    <property type="entry name" value="CYTC"/>
    <property type="match status" value="1"/>
</dbReference>
<dbReference type="AlphaFoldDB" id="A0A011NKK4"/>
<evidence type="ECO:0000256" key="3">
    <source>
        <dbReference type="ARBA" id="ARBA00022723"/>
    </source>
</evidence>
<dbReference type="PRINTS" id="PR00606">
    <property type="entry name" value="CYTCHROMECID"/>
</dbReference>